<dbReference type="OrthoDB" id="2142683at2759"/>
<dbReference type="PROSITE" id="PS50041">
    <property type="entry name" value="C_TYPE_LECTIN_2"/>
    <property type="match status" value="1"/>
</dbReference>
<gene>
    <name evidence="5" type="primary">6038140</name>
    <name evidence="4" type="ORF">CpipJ_CPIJ006092</name>
</gene>
<accession>B0WGZ1</accession>
<dbReference type="VEuPathDB" id="VectorBase:CPIJ006092"/>
<dbReference type="InterPro" id="IPR016187">
    <property type="entry name" value="CTDL_fold"/>
</dbReference>
<dbReference type="Gene3D" id="3.10.100.10">
    <property type="entry name" value="Mannose-Binding Protein A, subunit A"/>
    <property type="match status" value="1"/>
</dbReference>
<keyword evidence="2" id="KW-1133">Transmembrane helix</keyword>
<feature type="region of interest" description="Disordered" evidence="1">
    <location>
        <begin position="216"/>
        <end position="240"/>
    </location>
</feature>
<keyword evidence="2" id="KW-0812">Transmembrane</keyword>
<reference evidence="4" key="1">
    <citation type="submission" date="2007-03" db="EMBL/GenBank/DDBJ databases">
        <title>Annotation of Culex pipiens quinquefasciatus.</title>
        <authorList>
            <consortium name="The Broad Institute Genome Sequencing Platform"/>
            <person name="Atkinson P.W."/>
            <person name="Hemingway J."/>
            <person name="Christensen B.M."/>
            <person name="Higgs S."/>
            <person name="Kodira C."/>
            <person name="Hannick L."/>
            <person name="Megy K."/>
            <person name="O'Leary S."/>
            <person name="Pearson M."/>
            <person name="Haas B.J."/>
            <person name="Mauceli E."/>
            <person name="Wortman J.R."/>
            <person name="Lee N.H."/>
            <person name="Guigo R."/>
            <person name="Stanke M."/>
            <person name="Alvarado L."/>
            <person name="Amedeo P."/>
            <person name="Antoine C.H."/>
            <person name="Arensburger P."/>
            <person name="Bidwell S.L."/>
            <person name="Crawford M."/>
            <person name="Camaro F."/>
            <person name="Devon K."/>
            <person name="Engels R."/>
            <person name="Hammond M."/>
            <person name="Howarth C."/>
            <person name="Koehrsen M."/>
            <person name="Lawson D."/>
            <person name="Montgomery P."/>
            <person name="Nene V."/>
            <person name="Nusbaum C."/>
            <person name="Puiu D."/>
            <person name="Romero-Severson J."/>
            <person name="Severson D.W."/>
            <person name="Shumway M."/>
            <person name="Sisk P."/>
            <person name="Stolte C."/>
            <person name="Zeng Q."/>
            <person name="Eisenstadt E."/>
            <person name="Fraser-Liggett C."/>
            <person name="Strausberg R."/>
            <person name="Galagan J."/>
            <person name="Birren B."/>
            <person name="Collins F.H."/>
        </authorList>
    </citation>
    <scope>NUCLEOTIDE SEQUENCE [LARGE SCALE GENOMIC DNA]</scope>
    <source>
        <strain evidence="4">JHB</strain>
    </source>
</reference>
<keyword evidence="2" id="KW-0472">Membrane</keyword>
<proteinExistence type="predicted"/>
<dbReference type="InterPro" id="IPR050111">
    <property type="entry name" value="C-type_lectin/snaclec_domain"/>
</dbReference>
<dbReference type="EMBL" id="DS231931">
    <property type="protein sequence ID" value="EDS27316.1"/>
    <property type="molecule type" value="Genomic_DNA"/>
</dbReference>
<sequence length="316" mass="34851">MSSGSGGVVRKMGLNGRLVVVVVVAVLQLLTVDGIYVVEKGGRKSFVKMSPAQWTEPEEDGLWSSLLEEYTLGVIDRPVRRDQLNSPPARHLHAMRKLRGTSPTECWHLAGSFRDGFVSAGAIEKLYTCPDNFTRVHDICYHFGVDRGLNWKSASTLCKSYGGHLAEFESSTEFQDVVAYILNNQLNRGKEFWLGGLNPGLLWIWTQSAKPVNPNTNLTSITKTGGNSSSTTTTTSKPDATKIVNKTQSGKPQKQTEPTLEITGTGRCLKLSYNGALYTYGYSGQDCSARFNYICELKNKGLDNEISRIAKQLELD</sequence>
<evidence type="ECO:0000256" key="2">
    <source>
        <dbReference type="SAM" id="Phobius"/>
    </source>
</evidence>
<dbReference type="STRING" id="7176.B0WGZ1"/>
<feature type="domain" description="C-type lectin" evidence="3">
    <location>
        <begin position="136"/>
        <end position="296"/>
    </location>
</feature>
<dbReference type="SUPFAM" id="SSF56436">
    <property type="entry name" value="C-type lectin-like"/>
    <property type="match status" value="1"/>
</dbReference>
<evidence type="ECO:0000313" key="6">
    <source>
        <dbReference type="Proteomes" id="UP000002320"/>
    </source>
</evidence>
<dbReference type="HOGENOM" id="CLU_901175_0_0_1"/>
<feature type="compositionally biased region" description="Low complexity" evidence="1">
    <location>
        <begin position="219"/>
        <end position="237"/>
    </location>
</feature>
<dbReference type="PANTHER" id="PTHR22803">
    <property type="entry name" value="MANNOSE, PHOSPHOLIPASE, LECTIN RECEPTOR RELATED"/>
    <property type="match status" value="1"/>
</dbReference>
<organism>
    <name type="scientific">Culex quinquefasciatus</name>
    <name type="common">Southern house mosquito</name>
    <name type="synonym">Culex pungens</name>
    <dbReference type="NCBI Taxonomy" id="7176"/>
    <lineage>
        <taxon>Eukaryota</taxon>
        <taxon>Metazoa</taxon>
        <taxon>Ecdysozoa</taxon>
        <taxon>Arthropoda</taxon>
        <taxon>Hexapoda</taxon>
        <taxon>Insecta</taxon>
        <taxon>Pterygota</taxon>
        <taxon>Neoptera</taxon>
        <taxon>Endopterygota</taxon>
        <taxon>Diptera</taxon>
        <taxon>Nematocera</taxon>
        <taxon>Culicoidea</taxon>
        <taxon>Culicidae</taxon>
        <taxon>Culicinae</taxon>
        <taxon>Culicini</taxon>
        <taxon>Culex</taxon>
        <taxon>Culex</taxon>
    </lineage>
</organism>
<dbReference type="Pfam" id="PF00059">
    <property type="entry name" value="Lectin_C"/>
    <property type="match status" value="1"/>
</dbReference>
<dbReference type="CDD" id="cd00037">
    <property type="entry name" value="CLECT"/>
    <property type="match status" value="1"/>
</dbReference>
<dbReference type="eggNOG" id="KOG4297">
    <property type="taxonomic scope" value="Eukaryota"/>
</dbReference>
<evidence type="ECO:0000313" key="4">
    <source>
        <dbReference type="EMBL" id="EDS27316.1"/>
    </source>
</evidence>
<evidence type="ECO:0000259" key="3">
    <source>
        <dbReference type="PROSITE" id="PS50041"/>
    </source>
</evidence>
<dbReference type="InterPro" id="IPR001304">
    <property type="entry name" value="C-type_lectin-like"/>
</dbReference>
<dbReference type="EnsemblMetazoa" id="CPIJ006092-RA">
    <property type="protein sequence ID" value="CPIJ006092-PA"/>
    <property type="gene ID" value="CPIJ006092"/>
</dbReference>
<dbReference type="SMART" id="SM00034">
    <property type="entry name" value="CLECT"/>
    <property type="match status" value="1"/>
</dbReference>
<protein>
    <recommendedName>
        <fullName evidence="3">C-type lectin domain-containing protein</fullName>
    </recommendedName>
</protein>
<dbReference type="AlphaFoldDB" id="B0WGZ1"/>
<dbReference type="InParanoid" id="B0WGZ1"/>
<feature type="transmembrane region" description="Helical" evidence="2">
    <location>
        <begin position="18"/>
        <end position="38"/>
    </location>
</feature>
<reference evidence="5" key="2">
    <citation type="submission" date="2020-05" db="UniProtKB">
        <authorList>
            <consortium name="EnsemblMetazoa"/>
        </authorList>
    </citation>
    <scope>IDENTIFICATION</scope>
    <source>
        <strain evidence="5">JHB</strain>
    </source>
</reference>
<keyword evidence="6" id="KW-1185">Reference proteome</keyword>
<dbReference type="Proteomes" id="UP000002320">
    <property type="component" value="Unassembled WGS sequence"/>
</dbReference>
<evidence type="ECO:0000256" key="1">
    <source>
        <dbReference type="SAM" id="MobiDB-lite"/>
    </source>
</evidence>
<name>B0WGZ1_CULQU</name>
<evidence type="ECO:0000313" key="5">
    <source>
        <dbReference type="EnsemblMetazoa" id="CPIJ006092-PA"/>
    </source>
</evidence>
<dbReference type="KEGG" id="cqu:CpipJ_CPIJ006092"/>
<dbReference type="InterPro" id="IPR016186">
    <property type="entry name" value="C-type_lectin-like/link_sf"/>
</dbReference>
<dbReference type="VEuPathDB" id="VectorBase:CQUJHB004931"/>